<protein>
    <submittedName>
        <fullName evidence="1">Uncharacterized protein</fullName>
    </submittedName>
</protein>
<accession>A0A0A9F4X1</accession>
<reference evidence="1" key="2">
    <citation type="journal article" date="2015" name="Data Brief">
        <title>Shoot transcriptome of the giant reed, Arundo donax.</title>
        <authorList>
            <person name="Barrero R.A."/>
            <person name="Guerrero F.D."/>
            <person name="Moolhuijzen P."/>
            <person name="Goolsby J.A."/>
            <person name="Tidwell J."/>
            <person name="Bellgard S.E."/>
            <person name="Bellgard M.I."/>
        </authorList>
    </citation>
    <scope>NUCLEOTIDE SEQUENCE</scope>
    <source>
        <tissue evidence="1">Shoot tissue taken approximately 20 cm above the soil surface</tissue>
    </source>
</reference>
<dbReference type="AlphaFoldDB" id="A0A0A9F4X1"/>
<evidence type="ECO:0000313" key="1">
    <source>
        <dbReference type="EMBL" id="JAE03338.1"/>
    </source>
</evidence>
<sequence length="109" mass="12182">MFSSQNDAGFHAITSDVLTASDNSLLLDHETRKMIETVSTTFSDHLELLNEKHSEGTESIRNITSNCLEKDYMANSPVQHRPLELLSSAYSSESIEELRASVPDLEIQI</sequence>
<dbReference type="EMBL" id="GBRH01194558">
    <property type="protein sequence ID" value="JAE03338.1"/>
    <property type="molecule type" value="Transcribed_RNA"/>
</dbReference>
<reference evidence="1" key="1">
    <citation type="submission" date="2014-09" db="EMBL/GenBank/DDBJ databases">
        <authorList>
            <person name="Magalhaes I.L.F."/>
            <person name="Oliveira U."/>
            <person name="Santos F.R."/>
            <person name="Vidigal T.H.D.A."/>
            <person name="Brescovit A.D."/>
            <person name="Santos A.J."/>
        </authorList>
    </citation>
    <scope>NUCLEOTIDE SEQUENCE</scope>
    <source>
        <tissue evidence="1">Shoot tissue taken approximately 20 cm above the soil surface</tissue>
    </source>
</reference>
<name>A0A0A9F4X1_ARUDO</name>
<organism evidence="1">
    <name type="scientific">Arundo donax</name>
    <name type="common">Giant reed</name>
    <name type="synonym">Donax arundinaceus</name>
    <dbReference type="NCBI Taxonomy" id="35708"/>
    <lineage>
        <taxon>Eukaryota</taxon>
        <taxon>Viridiplantae</taxon>
        <taxon>Streptophyta</taxon>
        <taxon>Embryophyta</taxon>
        <taxon>Tracheophyta</taxon>
        <taxon>Spermatophyta</taxon>
        <taxon>Magnoliopsida</taxon>
        <taxon>Liliopsida</taxon>
        <taxon>Poales</taxon>
        <taxon>Poaceae</taxon>
        <taxon>PACMAD clade</taxon>
        <taxon>Arundinoideae</taxon>
        <taxon>Arundineae</taxon>
        <taxon>Arundo</taxon>
    </lineage>
</organism>
<proteinExistence type="predicted"/>